<dbReference type="Proteomes" id="UP000001549">
    <property type="component" value="Chromosome"/>
</dbReference>
<reference evidence="1 2" key="1">
    <citation type="submission" date="2011-05" db="EMBL/GenBank/DDBJ databases">
        <title>Complete sequence of chromosome of Frankia symbiont of Datisca glomerata.</title>
        <authorList>
            <consortium name="US DOE Joint Genome Institute"/>
            <person name="Lucas S."/>
            <person name="Han J."/>
            <person name="Lapidus A."/>
            <person name="Cheng J.-F."/>
            <person name="Goodwin L."/>
            <person name="Pitluck S."/>
            <person name="Peters L."/>
            <person name="Mikhailova N."/>
            <person name="Chertkov O."/>
            <person name="Teshima H."/>
            <person name="Han C."/>
            <person name="Tapia R."/>
            <person name="Land M."/>
            <person name="Hauser L."/>
            <person name="Kyrpides N."/>
            <person name="Ivanova N."/>
            <person name="Pagani I."/>
            <person name="Berry A."/>
            <person name="Pawlowski K."/>
            <person name="Persson T."/>
            <person name="Vanden Heuvel B."/>
            <person name="Benson D."/>
            <person name="Woyke T."/>
        </authorList>
    </citation>
    <scope>NUCLEOTIDE SEQUENCE [LARGE SCALE GENOMIC DNA]</scope>
    <source>
        <strain evidence="2">4085684</strain>
    </source>
</reference>
<dbReference type="HOGENOM" id="CLU_3135965_0_0_11"/>
<proteinExistence type="predicted"/>
<dbReference type="EMBL" id="CP002801">
    <property type="protein sequence ID" value="AEH11027.1"/>
    <property type="molecule type" value="Genomic_DNA"/>
</dbReference>
<evidence type="ECO:0000313" key="1">
    <source>
        <dbReference type="EMBL" id="AEH11027.1"/>
    </source>
</evidence>
<keyword evidence="2" id="KW-1185">Reference proteome</keyword>
<dbReference type="KEGG" id="fsy:FsymDg_3750"/>
<evidence type="ECO:0000313" key="2">
    <source>
        <dbReference type="Proteomes" id="UP000001549"/>
    </source>
</evidence>
<dbReference type="STRING" id="656024.FsymDg_3750"/>
<accession>F8B505</accession>
<name>F8B505_9ACTN</name>
<dbReference type="AlphaFoldDB" id="F8B505"/>
<protein>
    <submittedName>
        <fullName evidence="1">Uncharacterized protein</fullName>
    </submittedName>
</protein>
<organism evidence="1 2">
    <name type="scientific">Candidatus Protofrankia datiscae</name>
    <dbReference type="NCBI Taxonomy" id="2716812"/>
    <lineage>
        <taxon>Bacteria</taxon>
        <taxon>Bacillati</taxon>
        <taxon>Actinomycetota</taxon>
        <taxon>Actinomycetes</taxon>
        <taxon>Frankiales</taxon>
        <taxon>Frankiaceae</taxon>
        <taxon>Protofrankia</taxon>
    </lineage>
</organism>
<sequence>MDQAYVTPLLLPAVVDYRRVDPQGHNDHWGMIVAPDAERVDPSVALAQT</sequence>
<dbReference type="RefSeq" id="WP_013874907.1">
    <property type="nucleotide sequence ID" value="NZ_CAAAFP010000274.1"/>
</dbReference>
<gene>
    <name evidence="1" type="ordered locus">FsymDg_3750</name>
</gene>